<keyword evidence="2" id="KW-1185">Reference proteome</keyword>
<evidence type="ECO:0000313" key="2">
    <source>
        <dbReference type="Proteomes" id="UP000003280"/>
    </source>
</evidence>
<evidence type="ECO:0008006" key="3">
    <source>
        <dbReference type="Google" id="ProtNLM"/>
    </source>
</evidence>
<accession>E0NMV0</accession>
<dbReference type="STRING" id="862517.HMPREF9225_1489"/>
<sequence>MLTGCTIIKEEFTEIEKPTISNTPLSGQYTISKIIVDNKDIVDSFGLKDFIGKEVGFSTNGALIGEYYIQNPNFKVKNVNALNYLLNKYNTNKEKLEIKSDMLEVIDVYSSGDFFCEIIKESPENTYVVMNGMGSSFIKLSKVKDDIDGKDFEEMVLRNVDSGLVYMDGSKKDSLNGFLLGLKFNENNKVSYATYFFKFEGNNLQEVQKLDKLICPKDNEFVEVGVHSTDHGDYVVGKTMVSEKTLTKDEATGTKKEINYLSSDYYGMDIKSQKGELISLNFRSLGREDADKSLSLEDLFEDGDKIFSESAKSKISTDKNVIIDDFNFGLRRNRGFWKFFGRAQYVDYDKYTDFDINVLVPKKIVKYESLSIPIINIRKTLPAVTDAFTTPNNKFIITLENNRIMVYNLDRGKIDKKEIYKDDIKNPVAIMTEWSTGDYTNTWQKFISTLGGTNGEIIK</sequence>
<gene>
    <name evidence="1" type="ORF">HMPREF9225_1489</name>
</gene>
<protein>
    <recommendedName>
        <fullName evidence="3">Lipoprotein</fullName>
    </recommendedName>
</protein>
<name>E0NMV0_9FIRM</name>
<dbReference type="EMBL" id="AEEH01000047">
    <property type="protein sequence ID" value="EFM24918.1"/>
    <property type="molecule type" value="Genomic_DNA"/>
</dbReference>
<reference evidence="1 2" key="1">
    <citation type="submission" date="2010-07" db="EMBL/GenBank/DDBJ databases">
        <authorList>
            <person name="Muzny D."/>
            <person name="Qin X."/>
            <person name="Deng J."/>
            <person name="Jiang H."/>
            <person name="Liu Y."/>
            <person name="Qu J."/>
            <person name="Song X.-Z."/>
            <person name="Zhang L."/>
            <person name="Thornton R."/>
            <person name="Coyle M."/>
            <person name="Francisco L."/>
            <person name="Jackson L."/>
            <person name="Javaid M."/>
            <person name="Korchina V."/>
            <person name="Kovar C."/>
            <person name="Mata R."/>
            <person name="Mathew T."/>
            <person name="Ngo R."/>
            <person name="Nguyen L."/>
            <person name="Nguyen N."/>
            <person name="Okwuonu G."/>
            <person name="Ongeri F."/>
            <person name="Pham C."/>
            <person name="Simmons D."/>
            <person name="Wilczek-Boney K."/>
            <person name="Hale W."/>
            <person name="Jakkamsetti A."/>
            <person name="Pham P."/>
            <person name="Ruth R."/>
            <person name="San Lucas F."/>
            <person name="Warren J."/>
            <person name="Zhang J."/>
            <person name="Zhao Z."/>
            <person name="Zhou C."/>
            <person name="Zhu D."/>
            <person name="Lee S."/>
            <person name="Bess C."/>
            <person name="Blankenburg K."/>
            <person name="Forbes L."/>
            <person name="Fu Q."/>
            <person name="Gubbala S."/>
            <person name="Hirani K."/>
            <person name="Jayaseelan J.C."/>
            <person name="Lara F."/>
            <person name="Munidasa M."/>
            <person name="Palculict T."/>
            <person name="Patil S."/>
            <person name="Pu L.-L."/>
            <person name="Saada N."/>
            <person name="Tang L."/>
            <person name="Weissenberger G."/>
            <person name="Zhu Y."/>
            <person name="Hemphill L."/>
            <person name="Shang Y."/>
            <person name="Youmans B."/>
            <person name="Ayvaz T."/>
            <person name="Ross M."/>
            <person name="Santibanez J."/>
            <person name="Aqrawi P."/>
            <person name="Gross S."/>
            <person name="Joshi V."/>
            <person name="Fowler G."/>
            <person name="Nazareth L."/>
            <person name="Reid J."/>
            <person name="Worley K."/>
            <person name="Petrosino J."/>
            <person name="Highlander S."/>
            <person name="Gibbs R."/>
        </authorList>
    </citation>
    <scope>NUCLEOTIDE SEQUENCE [LARGE SCALE GENOMIC DNA]</scope>
    <source>
        <strain evidence="1 2">ATCC BAA-1640</strain>
    </source>
</reference>
<organism evidence="1 2">
    <name type="scientific">Peptoniphilus duerdenii ATCC BAA-1640</name>
    <dbReference type="NCBI Taxonomy" id="862517"/>
    <lineage>
        <taxon>Bacteria</taxon>
        <taxon>Bacillati</taxon>
        <taxon>Bacillota</taxon>
        <taxon>Tissierellia</taxon>
        <taxon>Tissierellales</taxon>
        <taxon>Peptoniphilaceae</taxon>
        <taxon>Peptoniphilus</taxon>
    </lineage>
</organism>
<dbReference type="HOGENOM" id="CLU_041109_0_0_9"/>
<proteinExistence type="predicted"/>
<comment type="caution">
    <text evidence="1">The sequence shown here is derived from an EMBL/GenBank/DDBJ whole genome shotgun (WGS) entry which is preliminary data.</text>
</comment>
<dbReference type="Proteomes" id="UP000003280">
    <property type="component" value="Unassembled WGS sequence"/>
</dbReference>
<dbReference type="eggNOG" id="ENOG502Z81P">
    <property type="taxonomic scope" value="Bacteria"/>
</dbReference>
<evidence type="ECO:0000313" key="1">
    <source>
        <dbReference type="EMBL" id="EFM24918.1"/>
    </source>
</evidence>
<dbReference type="AlphaFoldDB" id="E0NMV0"/>